<sequence length="55" mass="6060">MPALVIPTLATLCKVFTFLTSLVSTKRLSIDISTPKVILTIYVPIYILISLLLPN</sequence>
<evidence type="ECO:0000313" key="2">
    <source>
        <dbReference type="EMBL" id="DAE22948.1"/>
    </source>
</evidence>
<accession>A0A8S5QWC2</accession>
<keyword evidence="1" id="KW-0812">Transmembrane</keyword>
<dbReference type="EMBL" id="BK015743">
    <property type="protein sequence ID" value="DAE22948.1"/>
    <property type="molecule type" value="Genomic_DNA"/>
</dbReference>
<proteinExistence type="predicted"/>
<organism evidence="2">
    <name type="scientific">Siphoviridae sp. ctzSN25</name>
    <dbReference type="NCBI Taxonomy" id="2826529"/>
    <lineage>
        <taxon>Viruses</taxon>
        <taxon>Duplodnaviria</taxon>
        <taxon>Heunggongvirae</taxon>
        <taxon>Uroviricota</taxon>
        <taxon>Caudoviricetes</taxon>
    </lineage>
</organism>
<protein>
    <submittedName>
        <fullName evidence="2">Uncharacterized protein</fullName>
    </submittedName>
</protein>
<feature type="transmembrane region" description="Helical" evidence="1">
    <location>
        <begin position="6"/>
        <end position="25"/>
    </location>
</feature>
<keyword evidence="1" id="KW-1133">Transmembrane helix</keyword>
<keyword evidence="1" id="KW-0472">Membrane</keyword>
<evidence type="ECO:0000256" key="1">
    <source>
        <dbReference type="SAM" id="Phobius"/>
    </source>
</evidence>
<name>A0A8S5QWC2_9CAUD</name>
<feature type="transmembrane region" description="Helical" evidence="1">
    <location>
        <begin position="37"/>
        <end position="54"/>
    </location>
</feature>
<reference evidence="2" key="1">
    <citation type="journal article" date="2021" name="Proc. Natl. Acad. Sci. U.S.A.">
        <title>A Catalog of Tens of Thousands of Viruses from Human Metagenomes Reveals Hidden Associations with Chronic Diseases.</title>
        <authorList>
            <person name="Tisza M.J."/>
            <person name="Buck C.B."/>
        </authorList>
    </citation>
    <scope>NUCLEOTIDE SEQUENCE</scope>
    <source>
        <strain evidence="2">CtzSN25</strain>
    </source>
</reference>